<dbReference type="Pfam" id="PF14748">
    <property type="entry name" value="P5CR_dimer"/>
    <property type="match status" value="1"/>
</dbReference>
<comment type="subcellular location">
    <subcellularLocation>
        <location evidence="4">Cytoplasm</location>
    </subcellularLocation>
</comment>
<feature type="domain" description="Pyrroline-5-carboxylate reductase catalytic N-terminal" evidence="7">
    <location>
        <begin position="5"/>
        <end position="100"/>
    </location>
</feature>
<organism evidence="9 10">
    <name type="scientific">Thiohalocapsa halophila</name>
    <dbReference type="NCBI Taxonomy" id="69359"/>
    <lineage>
        <taxon>Bacteria</taxon>
        <taxon>Pseudomonadati</taxon>
        <taxon>Pseudomonadota</taxon>
        <taxon>Gammaproteobacteria</taxon>
        <taxon>Chromatiales</taxon>
        <taxon>Chromatiaceae</taxon>
        <taxon>Thiohalocapsa</taxon>
    </lineage>
</organism>
<evidence type="ECO:0000256" key="6">
    <source>
        <dbReference type="SAM" id="MobiDB-lite"/>
    </source>
</evidence>
<evidence type="ECO:0000256" key="4">
    <source>
        <dbReference type="HAMAP-Rule" id="MF_01925"/>
    </source>
</evidence>
<dbReference type="InterPro" id="IPR029036">
    <property type="entry name" value="P5CR_dimer"/>
</dbReference>
<dbReference type="InterPro" id="IPR028939">
    <property type="entry name" value="P5C_Rdtase_cat_N"/>
</dbReference>
<accession>A0ABS1CMY3</accession>
<comment type="function">
    <text evidence="4">Catalyzes the reduction of 1-pyrroline-5-carboxylate (PCA) to L-proline.</text>
</comment>
<evidence type="ECO:0000259" key="7">
    <source>
        <dbReference type="Pfam" id="PF03807"/>
    </source>
</evidence>
<keyword evidence="3 4" id="KW-0560">Oxidoreductase</keyword>
<dbReference type="PANTHER" id="PTHR11645">
    <property type="entry name" value="PYRROLINE-5-CARBOXYLATE REDUCTASE"/>
    <property type="match status" value="1"/>
</dbReference>
<evidence type="ECO:0000259" key="8">
    <source>
        <dbReference type="Pfam" id="PF14748"/>
    </source>
</evidence>
<dbReference type="NCBIfam" id="TIGR00112">
    <property type="entry name" value="proC"/>
    <property type="match status" value="1"/>
</dbReference>
<dbReference type="Gene3D" id="1.10.3730.10">
    <property type="entry name" value="ProC C-terminal domain-like"/>
    <property type="match status" value="1"/>
</dbReference>
<dbReference type="Pfam" id="PF03807">
    <property type="entry name" value="F420_oxidored"/>
    <property type="match status" value="1"/>
</dbReference>
<comment type="similarity">
    <text evidence="1 4">Belongs to the pyrroline-5-carboxylate reductase family.</text>
</comment>
<dbReference type="PANTHER" id="PTHR11645:SF0">
    <property type="entry name" value="PYRROLINE-5-CARBOXYLATE REDUCTASE 3"/>
    <property type="match status" value="1"/>
</dbReference>
<comment type="catalytic activity">
    <reaction evidence="4">
        <text>L-proline + NADP(+) = (S)-1-pyrroline-5-carboxylate + NADPH + 2 H(+)</text>
        <dbReference type="Rhea" id="RHEA:14109"/>
        <dbReference type="ChEBI" id="CHEBI:15378"/>
        <dbReference type="ChEBI" id="CHEBI:17388"/>
        <dbReference type="ChEBI" id="CHEBI:57783"/>
        <dbReference type="ChEBI" id="CHEBI:58349"/>
        <dbReference type="ChEBI" id="CHEBI:60039"/>
        <dbReference type="EC" id="1.5.1.2"/>
    </reaction>
</comment>
<sequence>MSQTRIAFIGGGNMARSLVAGLIADDHEPGALTVSDPVAEVRSRLAETYGVHTTDDNAAAAAAAEVIVLAVKPQAAPEVCRALAPHLQRPAPLVISVMAGVTEAAICSWLGGETPLVRSMPNTPVLVQSGAIGLHANAAATAAQRNLAEEILRAGGLTRWVDTEADLDAVTAVSGSGPAYFFLFMEALEQAATAEGLDADTARLLAIQTALGAARMAVESDESPAELRRRVTSPGGTTERALGTLTDGGLEPLLARAVAAARARAQELSQLLGADA</sequence>
<dbReference type="Proteomes" id="UP000748752">
    <property type="component" value="Unassembled WGS sequence"/>
</dbReference>
<evidence type="ECO:0000256" key="3">
    <source>
        <dbReference type="ARBA" id="ARBA00023002"/>
    </source>
</evidence>
<evidence type="ECO:0000256" key="5">
    <source>
        <dbReference type="NCBIfam" id="TIGR00112"/>
    </source>
</evidence>
<comment type="caution">
    <text evidence="9">The sequence shown here is derived from an EMBL/GenBank/DDBJ whole genome shotgun (WGS) entry which is preliminary data.</text>
</comment>
<comment type="catalytic activity">
    <reaction evidence="4">
        <text>L-proline + NAD(+) = (S)-1-pyrroline-5-carboxylate + NADH + 2 H(+)</text>
        <dbReference type="Rhea" id="RHEA:14105"/>
        <dbReference type="ChEBI" id="CHEBI:15378"/>
        <dbReference type="ChEBI" id="CHEBI:17388"/>
        <dbReference type="ChEBI" id="CHEBI:57540"/>
        <dbReference type="ChEBI" id="CHEBI:57945"/>
        <dbReference type="ChEBI" id="CHEBI:60039"/>
        <dbReference type="EC" id="1.5.1.2"/>
    </reaction>
</comment>
<dbReference type="InterPro" id="IPR000304">
    <property type="entry name" value="Pyrroline-COOH_reductase"/>
</dbReference>
<name>A0ABS1CMY3_9GAMM</name>
<keyword evidence="2 4" id="KW-0521">NADP</keyword>
<protein>
    <recommendedName>
        <fullName evidence="4 5">Pyrroline-5-carboxylate reductase</fullName>
        <shortName evidence="4">P5C reductase</shortName>
        <shortName evidence="4">P5CR</shortName>
        <ecNumber evidence="4 5">1.5.1.2</ecNumber>
    </recommendedName>
    <alternativeName>
        <fullName evidence="4">PCA reductase</fullName>
    </alternativeName>
</protein>
<dbReference type="HAMAP" id="MF_01925">
    <property type="entry name" value="P5C_reductase"/>
    <property type="match status" value="1"/>
</dbReference>
<proteinExistence type="inferred from homology"/>
<dbReference type="SUPFAM" id="SSF51735">
    <property type="entry name" value="NAD(P)-binding Rossmann-fold domains"/>
    <property type="match status" value="1"/>
</dbReference>
<dbReference type="EMBL" id="NRRV01000076">
    <property type="protein sequence ID" value="MBK1633287.1"/>
    <property type="molecule type" value="Genomic_DNA"/>
</dbReference>
<dbReference type="InterPro" id="IPR008927">
    <property type="entry name" value="6-PGluconate_DH-like_C_sf"/>
</dbReference>
<dbReference type="Gene3D" id="3.40.50.720">
    <property type="entry name" value="NAD(P)-binding Rossmann-like Domain"/>
    <property type="match status" value="1"/>
</dbReference>
<keyword evidence="4" id="KW-0641">Proline biosynthesis</keyword>
<dbReference type="EC" id="1.5.1.2" evidence="4 5"/>
<dbReference type="SUPFAM" id="SSF48179">
    <property type="entry name" value="6-phosphogluconate dehydrogenase C-terminal domain-like"/>
    <property type="match status" value="1"/>
</dbReference>
<comment type="pathway">
    <text evidence="4">Amino-acid biosynthesis; L-proline biosynthesis; L-proline from L-glutamate 5-semialdehyde: step 1/1.</text>
</comment>
<reference evidence="9 10" key="1">
    <citation type="journal article" date="2020" name="Microorganisms">
        <title>Osmotic Adaptation and Compatible Solute Biosynthesis of Phototrophic Bacteria as Revealed from Genome Analyses.</title>
        <authorList>
            <person name="Imhoff J.F."/>
            <person name="Rahn T."/>
            <person name="Kunzel S."/>
            <person name="Keller A."/>
            <person name="Neulinger S.C."/>
        </authorList>
    </citation>
    <scope>NUCLEOTIDE SEQUENCE [LARGE SCALE GENOMIC DNA]</scope>
    <source>
        <strain evidence="9 10">DSM 6210</strain>
    </source>
</reference>
<evidence type="ECO:0000313" key="10">
    <source>
        <dbReference type="Proteomes" id="UP000748752"/>
    </source>
</evidence>
<dbReference type="RefSeq" id="WP_200241549.1">
    <property type="nucleotide sequence ID" value="NZ_NRRV01000076.1"/>
</dbReference>
<keyword evidence="10" id="KW-1185">Reference proteome</keyword>
<dbReference type="InterPro" id="IPR036291">
    <property type="entry name" value="NAD(P)-bd_dom_sf"/>
</dbReference>
<feature type="region of interest" description="Disordered" evidence="6">
    <location>
        <begin position="222"/>
        <end position="241"/>
    </location>
</feature>
<evidence type="ECO:0000313" key="9">
    <source>
        <dbReference type="EMBL" id="MBK1633287.1"/>
    </source>
</evidence>
<evidence type="ECO:0000256" key="1">
    <source>
        <dbReference type="ARBA" id="ARBA00005525"/>
    </source>
</evidence>
<dbReference type="PIRSF" id="PIRSF000193">
    <property type="entry name" value="Pyrrol-5-carb_rd"/>
    <property type="match status" value="1"/>
</dbReference>
<keyword evidence="4" id="KW-0028">Amino-acid biosynthesis</keyword>
<keyword evidence="4" id="KW-0963">Cytoplasm</keyword>
<feature type="domain" description="Pyrroline-5-carboxylate reductase dimerisation" evidence="8">
    <location>
        <begin position="164"/>
        <end position="268"/>
    </location>
</feature>
<gene>
    <name evidence="4" type="primary">proC</name>
    <name evidence="9" type="ORF">CKO31_21530</name>
</gene>
<evidence type="ECO:0000256" key="2">
    <source>
        <dbReference type="ARBA" id="ARBA00022857"/>
    </source>
</evidence>